<evidence type="ECO:0000256" key="7">
    <source>
        <dbReference type="ARBA" id="ARBA00032901"/>
    </source>
</evidence>
<dbReference type="OrthoDB" id="679512at2"/>
<dbReference type="SUPFAM" id="SSF54001">
    <property type="entry name" value="Cysteine proteinases"/>
    <property type="match status" value="1"/>
</dbReference>
<feature type="domain" description="Transglutaminase-like" evidence="8">
    <location>
        <begin position="231"/>
        <end position="276"/>
    </location>
</feature>
<dbReference type="Pfam" id="PF01841">
    <property type="entry name" value="Transglut_core"/>
    <property type="match status" value="1"/>
</dbReference>
<dbReference type="RefSeq" id="WP_074450039.1">
    <property type="nucleotide sequence ID" value="NZ_FMMM01000067.1"/>
</dbReference>
<reference evidence="9 10" key="1">
    <citation type="submission" date="2016-09" db="EMBL/GenBank/DDBJ databases">
        <authorList>
            <person name="Capua I."/>
            <person name="De Benedictis P."/>
            <person name="Joannis T."/>
            <person name="Lombin L.H."/>
            <person name="Cattoli G."/>
        </authorList>
    </citation>
    <scope>NUCLEOTIDE SEQUENCE [LARGE SCALE GENOMIC DNA]</scope>
    <source>
        <strain evidence="9 10">UB20</strain>
    </source>
</reference>
<evidence type="ECO:0000256" key="4">
    <source>
        <dbReference type="ARBA" id="ARBA00012158"/>
    </source>
</evidence>
<dbReference type="Proteomes" id="UP000182057">
    <property type="component" value="Unassembled WGS sequence"/>
</dbReference>
<evidence type="ECO:0000256" key="6">
    <source>
        <dbReference type="ARBA" id="ARBA00022490"/>
    </source>
</evidence>
<dbReference type="InterPro" id="IPR038765">
    <property type="entry name" value="Papain-like_cys_pep_sf"/>
</dbReference>
<proteinExistence type="predicted"/>
<dbReference type="AlphaFoldDB" id="A0A1D3USG8"/>
<name>A0A1D3USG8_TANFO</name>
<evidence type="ECO:0000256" key="1">
    <source>
        <dbReference type="ARBA" id="ARBA00001650"/>
    </source>
</evidence>
<evidence type="ECO:0000256" key="5">
    <source>
        <dbReference type="ARBA" id="ARBA00018546"/>
    </source>
</evidence>
<dbReference type="GO" id="GO:0005737">
    <property type="term" value="C:cytoplasm"/>
    <property type="evidence" value="ECO:0007669"/>
    <property type="project" value="UniProtKB-SubCell"/>
</dbReference>
<dbReference type="PANTHER" id="PTHR35532:SF5">
    <property type="entry name" value="CARBOHYDRATE-BINDING DOMAIN-CONTAINING PROTEIN"/>
    <property type="match status" value="1"/>
</dbReference>
<organism evidence="9 10">
    <name type="scientific">Tannerella forsythia</name>
    <name type="common">Bacteroides forsythus</name>
    <dbReference type="NCBI Taxonomy" id="28112"/>
    <lineage>
        <taxon>Bacteria</taxon>
        <taxon>Pseudomonadati</taxon>
        <taxon>Bacteroidota</taxon>
        <taxon>Bacteroidia</taxon>
        <taxon>Bacteroidales</taxon>
        <taxon>Tannerellaceae</taxon>
        <taxon>Tannerella</taxon>
    </lineage>
</organism>
<dbReference type="EMBL" id="FMMM01000067">
    <property type="protein sequence ID" value="SCQ23027.1"/>
    <property type="molecule type" value="Genomic_DNA"/>
</dbReference>
<comment type="cofactor">
    <cofactor evidence="2">
        <name>Zn(2+)</name>
        <dbReference type="ChEBI" id="CHEBI:29105"/>
    </cofactor>
</comment>
<dbReference type="PANTHER" id="PTHR35532">
    <property type="entry name" value="SIMILAR TO POLYHYDROXYALKANOATE DEPOLYMERASE"/>
    <property type="match status" value="1"/>
</dbReference>
<comment type="subcellular location">
    <subcellularLocation>
        <location evidence="3">Cytoplasm</location>
    </subcellularLocation>
</comment>
<gene>
    <name evidence="9" type="ORF">TFUB20_01926</name>
</gene>
<protein>
    <recommendedName>
        <fullName evidence="5">Peptide-N(4)-(N-acetyl-beta-glucosaminyl)asparagine amidase</fullName>
        <ecNumber evidence="4">3.5.1.52</ecNumber>
    </recommendedName>
    <alternativeName>
        <fullName evidence="7">Peptide:N-glycanase</fullName>
    </alternativeName>
</protein>
<dbReference type="EC" id="3.5.1.52" evidence="4"/>
<dbReference type="Gene3D" id="2.60.120.260">
    <property type="entry name" value="Galactose-binding domain-like"/>
    <property type="match status" value="2"/>
</dbReference>
<comment type="catalytic activity">
    <reaction evidence="1">
        <text>Hydrolysis of an N(4)-(acetyl-beta-D-glucosaminyl)asparagine residue in which the glucosamine residue may be further glycosylated, to yield a (substituted) N-acetyl-beta-D-glucosaminylamine and a peptide containing an aspartate residue.</text>
        <dbReference type="EC" id="3.5.1.52"/>
    </reaction>
</comment>
<sequence length="650" mass="74615">MSTCHIFIYAGIGLISMGGCRMSTPASGMEDALSQAGNNRNEWFRVIRRYQDGNDTLKLQAALFLIENMTDKFYFTGKVIDEYETFIDSVYRIRQAEYDIPAIYDEFRTKAKNLTQEPDVCRDIRTLPADFLIEHIEEAFAVWNRPWNRHLSFDEFCELILPYRIGTEIPEAWRQSYRERFDPLVESDSIRTARQACTVINNELIKLPIHIATTSVLPINLRPGILRNIKFGLCGDYAYLAVYAMRAAGIPVAIESVPHWGRGNGAHTFNTVYDNDKTSHDFSGAEQNPDEHLIRFKNEIPKVYRKTFGKQKESLAMRHGNEDIPPFFRNAYMTDVTANYAFIGAKNITIPLPDRTKRTFAYLCVFDPGGWTPVAWGKVTENKAVFPAIGPNIVYHAALYAGGKLTLTGDPFLLDTMGQIVYYTPRPETIDCVLERKNPEAKNLAFLPPSMKGGRFQGADNPEFEHPVTWHIITEEPDFKYTTVVPESKTPVKYVRYQASDKTQGNMAEVEFYAADASRPLKGKIIGRYKPSIYYPRNGAEKLFDGDPLTFFHSSDTQSWGGLELERPAVISTIRYIIRNDDNGIRKGHEYELFYMDKGRWKSLGKQTATEDDRLLYKQIPEGALYWLRDYTKGREERIFEIKDHTVIWH</sequence>
<evidence type="ECO:0000313" key="9">
    <source>
        <dbReference type="EMBL" id="SCQ23027.1"/>
    </source>
</evidence>
<evidence type="ECO:0000256" key="3">
    <source>
        <dbReference type="ARBA" id="ARBA00004496"/>
    </source>
</evidence>
<dbReference type="SUPFAM" id="SSF49785">
    <property type="entry name" value="Galactose-binding domain-like"/>
    <property type="match status" value="1"/>
</dbReference>
<evidence type="ECO:0000313" key="10">
    <source>
        <dbReference type="Proteomes" id="UP000182057"/>
    </source>
</evidence>
<evidence type="ECO:0000259" key="8">
    <source>
        <dbReference type="Pfam" id="PF01841"/>
    </source>
</evidence>
<keyword evidence="6" id="KW-0963">Cytoplasm</keyword>
<evidence type="ECO:0000256" key="2">
    <source>
        <dbReference type="ARBA" id="ARBA00001947"/>
    </source>
</evidence>
<dbReference type="GO" id="GO:0000224">
    <property type="term" value="F:peptide-N4-(N-acetyl-beta-glucosaminyl)asparagine amidase activity"/>
    <property type="evidence" value="ECO:0007669"/>
    <property type="project" value="UniProtKB-EC"/>
</dbReference>
<dbReference type="InterPro" id="IPR002931">
    <property type="entry name" value="Transglutaminase-like"/>
</dbReference>
<accession>A0A1D3USG8</accession>
<dbReference type="InterPro" id="IPR008979">
    <property type="entry name" value="Galactose-bd-like_sf"/>
</dbReference>